<dbReference type="Proteomes" id="UP000807306">
    <property type="component" value="Unassembled WGS sequence"/>
</dbReference>
<gene>
    <name evidence="1" type="ORF">CPB83DRAFT_886491</name>
</gene>
<dbReference type="SUPFAM" id="SSF52047">
    <property type="entry name" value="RNI-like"/>
    <property type="match status" value="1"/>
</dbReference>
<sequence length="468" mass="53227">MENHKRANKHHDPLQKVPPEITSCVLELAFEPKSYMDRIEPDGGYTYARCPLVLGGVCSYWRATAWADPRLWTHVSWILNPTHDDPNLFRHRINLFKEYIHRAGALPLHISIVRDETKDLEISDFAAEILADTINTCFYRCRRIALDCPMEVLGKISVQPITQPILQSLGLLITDHDIDDRRLPDLTQVTQNLEYLELHNFSISCLEAISFAFASFDIVFSTIPPRSPLTLNALQSLSISDTYITSTSMMHLFNCLTLPSLKDLSIFNLGQGGVRMLQSLVKRSNCNLTRLSLTRFNYSEHEFHQLLLGLPGLKQLQLAQPSNLSIMQMFGVVFHQYLTSFDGARHRPFLHHLEELEFISHWQAITGWNTILKMMDGFLDERLNDPPSNLQAASTHKFSKFDATFPWDTASPESSGITYLDNEVLDLVQKLNGRGVEICIRTIGSTGIVELIPISIQHRRSRVQDSAS</sequence>
<evidence type="ECO:0000313" key="1">
    <source>
        <dbReference type="EMBL" id="KAF9524066.1"/>
    </source>
</evidence>
<reference evidence="1" key="1">
    <citation type="submission" date="2020-11" db="EMBL/GenBank/DDBJ databases">
        <authorList>
            <consortium name="DOE Joint Genome Institute"/>
            <person name="Ahrendt S."/>
            <person name="Riley R."/>
            <person name="Andreopoulos W."/>
            <person name="Labutti K."/>
            <person name="Pangilinan J."/>
            <person name="Ruiz-Duenas F.J."/>
            <person name="Barrasa J.M."/>
            <person name="Sanchez-Garcia M."/>
            <person name="Camarero S."/>
            <person name="Miyauchi S."/>
            <person name="Serrano A."/>
            <person name="Linde D."/>
            <person name="Babiker R."/>
            <person name="Drula E."/>
            <person name="Ayuso-Fernandez I."/>
            <person name="Pacheco R."/>
            <person name="Padilla G."/>
            <person name="Ferreira P."/>
            <person name="Barriuso J."/>
            <person name="Kellner H."/>
            <person name="Castanera R."/>
            <person name="Alfaro M."/>
            <person name="Ramirez L."/>
            <person name="Pisabarro A.G."/>
            <person name="Kuo A."/>
            <person name="Tritt A."/>
            <person name="Lipzen A."/>
            <person name="He G."/>
            <person name="Yan M."/>
            <person name="Ng V."/>
            <person name="Cullen D."/>
            <person name="Martin F."/>
            <person name="Rosso M.-N."/>
            <person name="Henrissat B."/>
            <person name="Hibbett D."/>
            <person name="Martinez A.T."/>
            <person name="Grigoriev I.V."/>
        </authorList>
    </citation>
    <scope>NUCLEOTIDE SEQUENCE</scope>
    <source>
        <strain evidence="1">CBS 506.95</strain>
    </source>
</reference>
<keyword evidence="2" id="KW-1185">Reference proteome</keyword>
<dbReference type="InterPro" id="IPR032675">
    <property type="entry name" value="LRR_dom_sf"/>
</dbReference>
<organism evidence="1 2">
    <name type="scientific">Crepidotus variabilis</name>
    <dbReference type="NCBI Taxonomy" id="179855"/>
    <lineage>
        <taxon>Eukaryota</taxon>
        <taxon>Fungi</taxon>
        <taxon>Dikarya</taxon>
        <taxon>Basidiomycota</taxon>
        <taxon>Agaricomycotina</taxon>
        <taxon>Agaricomycetes</taxon>
        <taxon>Agaricomycetidae</taxon>
        <taxon>Agaricales</taxon>
        <taxon>Agaricineae</taxon>
        <taxon>Crepidotaceae</taxon>
        <taxon>Crepidotus</taxon>
    </lineage>
</organism>
<dbReference type="AlphaFoldDB" id="A0A9P6E7G6"/>
<dbReference type="EMBL" id="MU157905">
    <property type="protein sequence ID" value="KAF9524066.1"/>
    <property type="molecule type" value="Genomic_DNA"/>
</dbReference>
<comment type="caution">
    <text evidence="1">The sequence shown here is derived from an EMBL/GenBank/DDBJ whole genome shotgun (WGS) entry which is preliminary data.</text>
</comment>
<protein>
    <recommendedName>
        <fullName evidence="3">F-box domain-containing protein</fullName>
    </recommendedName>
</protein>
<accession>A0A9P6E7G6</accession>
<proteinExistence type="predicted"/>
<dbReference type="OrthoDB" id="2913301at2759"/>
<evidence type="ECO:0000313" key="2">
    <source>
        <dbReference type="Proteomes" id="UP000807306"/>
    </source>
</evidence>
<name>A0A9P6E7G6_9AGAR</name>
<dbReference type="Gene3D" id="3.80.10.10">
    <property type="entry name" value="Ribonuclease Inhibitor"/>
    <property type="match status" value="1"/>
</dbReference>
<evidence type="ECO:0008006" key="3">
    <source>
        <dbReference type="Google" id="ProtNLM"/>
    </source>
</evidence>